<dbReference type="Gene3D" id="3.40.50.300">
    <property type="entry name" value="P-loop containing nucleotide triphosphate hydrolases"/>
    <property type="match status" value="1"/>
</dbReference>
<dbReference type="PANTHER" id="PTHR34825">
    <property type="entry name" value="CONSERVED PROTEIN, WITH A WEAK D-GALACTARATE DEHYDRATASE/ALTRONATE HYDROLASE DOMAIN"/>
    <property type="match status" value="1"/>
</dbReference>
<dbReference type="InterPro" id="IPR027417">
    <property type="entry name" value="P-loop_NTPase"/>
</dbReference>
<dbReference type="Pfam" id="PF08011">
    <property type="entry name" value="PDDEXK_9"/>
    <property type="match status" value="1"/>
</dbReference>
<accession>A0A7S3G6A5</accession>
<dbReference type="InterPro" id="IPR018631">
    <property type="entry name" value="AAA-ATPase-like_dom"/>
</dbReference>
<dbReference type="AlphaFoldDB" id="A0A7S3G6A5"/>
<reference evidence="2" key="1">
    <citation type="submission" date="2021-01" db="EMBL/GenBank/DDBJ databases">
        <authorList>
            <person name="Corre E."/>
            <person name="Pelletier E."/>
            <person name="Niang G."/>
            <person name="Scheremetjew M."/>
            <person name="Finn R."/>
            <person name="Kale V."/>
            <person name="Holt S."/>
            <person name="Cochrane G."/>
            <person name="Meng A."/>
            <person name="Brown T."/>
            <person name="Cohen L."/>
        </authorList>
    </citation>
    <scope>NUCLEOTIDE SEQUENCE</scope>
    <source>
        <strain evidence="2">NIES-2562</strain>
    </source>
</reference>
<dbReference type="Pfam" id="PF09820">
    <property type="entry name" value="AAA-ATPase_like"/>
    <property type="match status" value="1"/>
</dbReference>
<organism evidence="2">
    <name type="scientific">Palpitomonas bilix</name>
    <dbReference type="NCBI Taxonomy" id="652834"/>
    <lineage>
        <taxon>Eukaryota</taxon>
        <taxon>Eukaryota incertae sedis</taxon>
    </lineage>
</organism>
<dbReference type="EMBL" id="HBIB01021561">
    <property type="protein sequence ID" value="CAE0251775.1"/>
    <property type="molecule type" value="Transcribed_RNA"/>
</dbReference>
<gene>
    <name evidence="2" type="ORF">PBIL07802_LOCUS14000</name>
</gene>
<evidence type="ECO:0000313" key="2">
    <source>
        <dbReference type="EMBL" id="CAE0251775.1"/>
    </source>
</evidence>
<feature type="domain" description="AAA-ATPase-like" evidence="1">
    <location>
        <begin position="25"/>
        <end position="267"/>
    </location>
</feature>
<proteinExistence type="predicted"/>
<sequence>MVHVDGASASPREGERMGKISLKFPAGVSDFNTLVNPKSRYAFIDRTLSMTTFLEDEGTSFLLLRPRRSGKTMFLSMIEEFLVREDCRTSSFKVDFRKMEIFLKMKRLKGEKSLSVEEEEELLCLENVWQRRGQYPVLSFNLKGSSSKETVQSAIQSVAERYDALLSASSRLSATERNKFQRLVRGEPQYWERSLLDLTMLVRKHFDSKVVVLIDEYDAFLNFSLKSGMGGGVREFLKNILCLGLKDNPCIEFCVVAGVTRFVKNGLLSGLNSMVVNDVVFPGSLACTFGFTQSDVMKLLDQCDETKGVCIKDLEEWYNGYRVGGQQIYNPWSVMSALKSGILKSYWTQTGSVESIIKVISARRDILSSMTKLYFLNEYVELSASVLSRSLASVCLDDMETACDIFWYTLLQTGYLSIVTQDKLSVQLGIPNKEVRIEFNNILGQLKRGTENLGKSSLKKFVENNDVSELMSELKRVLDACSCKNLTCEQSYHSLLFGILFHALHDWLVISEGESGYGFFDIGLIPPDDNISSTATVIEIKYVKKEQKEDKLLKTAQEAVQQIMTKNYSSFFTRFSHVRKVAQVGICFSGKTFRHAMKVVNIRKRKL</sequence>
<name>A0A7S3G6A5_9EUKA</name>
<dbReference type="PANTHER" id="PTHR34825:SF1">
    <property type="entry name" value="AAA-ATPASE-LIKE DOMAIN-CONTAINING PROTEIN"/>
    <property type="match status" value="1"/>
</dbReference>
<evidence type="ECO:0000259" key="1">
    <source>
        <dbReference type="Pfam" id="PF09820"/>
    </source>
</evidence>
<protein>
    <recommendedName>
        <fullName evidence="1">AAA-ATPase-like domain-containing protein</fullName>
    </recommendedName>
</protein>
<dbReference type="InterPro" id="IPR012547">
    <property type="entry name" value="PDDEXK_9"/>
</dbReference>